<dbReference type="Proteomes" id="UP000289738">
    <property type="component" value="Chromosome B04"/>
</dbReference>
<dbReference type="EMBL" id="SDMP01000014">
    <property type="protein sequence ID" value="RYR14525.1"/>
    <property type="molecule type" value="Genomic_DNA"/>
</dbReference>
<keyword evidence="2" id="KW-1185">Reference proteome</keyword>
<dbReference type="PANTHER" id="PTHR35218:SF9">
    <property type="entry name" value="ENDONUCLEASE_EXONUCLEASE_PHOSPHATASE DOMAIN-CONTAINING PROTEIN"/>
    <property type="match status" value="1"/>
</dbReference>
<accession>A0A444ZK27</accession>
<name>A0A444ZK27_ARAHY</name>
<dbReference type="AlphaFoldDB" id="A0A444ZK27"/>
<evidence type="ECO:0000313" key="2">
    <source>
        <dbReference type="Proteomes" id="UP000289738"/>
    </source>
</evidence>
<proteinExistence type="predicted"/>
<gene>
    <name evidence="1" type="ORF">Ahy_B04g071116</name>
</gene>
<dbReference type="InterPro" id="IPR036691">
    <property type="entry name" value="Endo/exonu/phosph_ase_sf"/>
</dbReference>
<organism evidence="1 2">
    <name type="scientific">Arachis hypogaea</name>
    <name type="common">Peanut</name>
    <dbReference type="NCBI Taxonomy" id="3818"/>
    <lineage>
        <taxon>Eukaryota</taxon>
        <taxon>Viridiplantae</taxon>
        <taxon>Streptophyta</taxon>
        <taxon>Embryophyta</taxon>
        <taxon>Tracheophyta</taxon>
        <taxon>Spermatophyta</taxon>
        <taxon>Magnoliopsida</taxon>
        <taxon>eudicotyledons</taxon>
        <taxon>Gunneridae</taxon>
        <taxon>Pentapetalae</taxon>
        <taxon>rosids</taxon>
        <taxon>fabids</taxon>
        <taxon>Fabales</taxon>
        <taxon>Fabaceae</taxon>
        <taxon>Papilionoideae</taxon>
        <taxon>50 kb inversion clade</taxon>
        <taxon>dalbergioids sensu lato</taxon>
        <taxon>Dalbergieae</taxon>
        <taxon>Pterocarpus clade</taxon>
        <taxon>Arachis</taxon>
    </lineage>
</organism>
<evidence type="ECO:0000313" key="1">
    <source>
        <dbReference type="EMBL" id="RYR14525.1"/>
    </source>
</evidence>
<sequence>MNRIRRRLNFDNIFCVELRGLSGGLCLLWKSNTNIDCDNYIKANININNILKWQGIFVYDNPVFQKRRKLWQELTVSNRSREEPQDYLGDFNYILSQDEKVGIHPQPRIYLDTFRRFVYDNGLMDVDLKGNKYTWFSNAKNNFSTRE</sequence>
<comment type="caution">
    <text evidence="1">The sequence shown here is derived from an EMBL/GenBank/DDBJ whole genome shotgun (WGS) entry which is preliminary data.</text>
</comment>
<dbReference type="PANTHER" id="PTHR35218">
    <property type="entry name" value="RNASE H DOMAIN-CONTAINING PROTEIN"/>
    <property type="match status" value="1"/>
</dbReference>
<dbReference type="SUPFAM" id="SSF56219">
    <property type="entry name" value="DNase I-like"/>
    <property type="match status" value="1"/>
</dbReference>
<dbReference type="Gene3D" id="3.60.10.10">
    <property type="entry name" value="Endonuclease/exonuclease/phosphatase"/>
    <property type="match status" value="1"/>
</dbReference>
<reference evidence="1 2" key="1">
    <citation type="submission" date="2019-01" db="EMBL/GenBank/DDBJ databases">
        <title>Sequencing of cultivated peanut Arachis hypogaea provides insights into genome evolution and oil improvement.</title>
        <authorList>
            <person name="Chen X."/>
        </authorList>
    </citation>
    <scope>NUCLEOTIDE SEQUENCE [LARGE SCALE GENOMIC DNA]</scope>
    <source>
        <strain evidence="2">cv. Fuhuasheng</strain>
        <tissue evidence="1">Leaves</tissue>
    </source>
</reference>
<protein>
    <submittedName>
        <fullName evidence="1">Uncharacterized protein</fullName>
    </submittedName>
</protein>